<dbReference type="RefSeq" id="WP_115898663.1">
    <property type="nucleotide sequence ID" value="NZ_QUNG01000012.1"/>
</dbReference>
<dbReference type="InterPro" id="IPR028082">
    <property type="entry name" value="Peripla_BP_I"/>
</dbReference>
<evidence type="ECO:0000313" key="3">
    <source>
        <dbReference type="EMBL" id="REG81794.1"/>
    </source>
</evidence>
<name>A0A3E0DGU5_9GAMM</name>
<dbReference type="Gene3D" id="3.40.50.2300">
    <property type="match status" value="2"/>
</dbReference>
<dbReference type="SUPFAM" id="SSF53822">
    <property type="entry name" value="Periplasmic binding protein-like I"/>
    <property type="match status" value="1"/>
</dbReference>
<dbReference type="GO" id="GO:0009252">
    <property type="term" value="P:peptidoglycan biosynthetic process"/>
    <property type="evidence" value="ECO:0007669"/>
    <property type="project" value="TreeGrafter"/>
</dbReference>
<dbReference type="Pfam" id="PF04348">
    <property type="entry name" value="LppC"/>
    <property type="match status" value="1"/>
</dbReference>
<reference evidence="3 4" key="1">
    <citation type="submission" date="2018-08" db="EMBL/GenBank/DDBJ databases">
        <title>Genomic Encyclopedia of Type Strains, Phase III (KMG-III): the genomes of soil and plant-associated and newly described type strains.</title>
        <authorList>
            <person name="Whitman W."/>
        </authorList>
    </citation>
    <scope>NUCLEOTIDE SEQUENCE [LARGE SCALE GENOMIC DNA]</scope>
    <source>
        <strain evidence="3 4">CECT 7375</strain>
    </source>
</reference>
<organism evidence="3 4">
    <name type="scientific">Marinomonas pollencensis</name>
    <dbReference type="NCBI Taxonomy" id="491954"/>
    <lineage>
        <taxon>Bacteria</taxon>
        <taxon>Pseudomonadati</taxon>
        <taxon>Pseudomonadota</taxon>
        <taxon>Gammaproteobacteria</taxon>
        <taxon>Oceanospirillales</taxon>
        <taxon>Oceanospirillaceae</taxon>
        <taxon>Marinomonas</taxon>
    </lineage>
</organism>
<dbReference type="Gene3D" id="1.25.40.650">
    <property type="match status" value="1"/>
</dbReference>
<evidence type="ECO:0000256" key="2">
    <source>
        <dbReference type="SAM" id="SignalP"/>
    </source>
</evidence>
<proteinExistence type="predicted"/>
<evidence type="ECO:0000256" key="1">
    <source>
        <dbReference type="ARBA" id="ARBA00023136"/>
    </source>
</evidence>
<dbReference type="OrthoDB" id="6708821at2"/>
<sequence length="613" mass="68693">MSLINLRIISLTVCTFLLSACSSTNLNRSQGTLPEYIPPSSQESTVPDSIYHPYKAPEELLSAYDNALQFYKQGHYQQAHDSLGDKILTTSSRIQFKALLLAALIAAKLDDPLQAMALLGQADQLDSAREPGYQIQLNETKAVVLEYTGHWAEAITLRLSLENTLSGDDKTYNQTALWSSIQNLTDTQLAKLKQNPQADLAGWLTISSILRNQTLSVEQQLTQFQRWQAQFPEHPAAISPPLDFSVIAKLGEMAPQKIVLMLPMGSKLERASQAILDGFFSAYYHQKTKRADIEIINTDAYPNITDALATANKLNPDVIIGPLKKSNVARLSLSTLPHPVIALNQLANNSYRENLFHFSLGSSDDIHELIHFAKQAGAKKAAILSTQSTWALRQSDEFLQAAKQDKISVTANLSYKNASRDRQNAVQKLLLVNESKRRIALVQRWTGERVDSVARPRQDLDYVFFVGKLSDAKQVRPLLDYYFAKQIPMLASSTLNDTPPERNINFNDIERILFTEIPAIAQKSSLLDEVSNDRDSNILRRLYALGADAYLLANRYPLFVQLKSTRLSANTGIITMDKNGIFHKRPEIMTYRKGNLVNAVSTQFFHQEETELP</sequence>
<dbReference type="AlphaFoldDB" id="A0A3E0DGU5"/>
<evidence type="ECO:0000313" key="4">
    <source>
        <dbReference type="Proteomes" id="UP000256542"/>
    </source>
</evidence>
<keyword evidence="4" id="KW-1185">Reference proteome</keyword>
<dbReference type="GO" id="GO:0031241">
    <property type="term" value="C:periplasmic side of cell outer membrane"/>
    <property type="evidence" value="ECO:0007669"/>
    <property type="project" value="TreeGrafter"/>
</dbReference>
<dbReference type="PANTHER" id="PTHR38038">
    <property type="entry name" value="PENICILLIN-BINDING PROTEIN ACTIVATOR LPOA"/>
    <property type="match status" value="1"/>
</dbReference>
<keyword evidence="1" id="KW-0472">Membrane</keyword>
<gene>
    <name evidence="3" type="ORF">DFP81_11244</name>
</gene>
<accession>A0A3E0DGU5</accession>
<feature type="chain" id="PRO_5017558893" evidence="2">
    <location>
        <begin position="21"/>
        <end position="613"/>
    </location>
</feature>
<dbReference type="CDD" id="cd06339">
    <property type="entry name" value="PBP1_YraM_LppC_lipoprotein-like"/>
    <property type="match status" value="1"/>
</dbReference>
<feature type="signal peptide" evidence="2">
    <location>
        <begin position="1"/>
        <end position="20"/>
    </location>
</feature>
<protein>
    <submittedName>
        <fullName evidence="3">Uncharacterized protein</fullName>
    </submittedName>
</protein>
<dbReference type="InterPro" id="IPR007443">
    <property type="entry name" value="LpoA"/>
</dbReference>
<comment type="caution">
    <text evidence="3">The sequence shown here is derived from an EMBL/GenBank/DDBJ whole genome shotgun (WGS) entry which is preliminary data.</text>
</comment>
<dbReference type="PROSITE" id="PS51257">
    <property type="entry name" value="PROKAR_LIPOPROTEIN"/>
    <property type="match status" value="1"/>
</dbReference>
<keyword evidence="2" id="KW-0732">Signal</keyword>
<dbReference type="Proteomes" id="UP000256542">
    <property type="component" value="Unassembled WGS sequence"/>
</dbReference>
<dbReference type="EMBL" id="QUNG01000012">
    <property type="protein sequence ID" value="REG81794.1"/>
    <property type="molecule type" value="Genomic_DNA"/>
</dbReference>
<dbReference type="PANTHER" id="PTHR38038:SF1">
    <property type="entry name" value="PENICILLIN-BINDING PROTEIN ACTIVATOR LPOA"/>
    <property type="match status" value="1"/>
</dbReference>
<dbReference type="GO" id="GO:0030234">
    <property type="term" value="F:enzyme regulator activity"/>
    <property type="evidence" value="ECO:0007669"/>
    <property type="project" value="TreeGrafter"/>
</dbReference>